<name>A0A4U5M0P3_STECR</name>
<keyword evidence="2" id="KW-0812">Transmembrane</keyword>
<dbReference type="EMBL" id="AZBU02000010">
    <property type="protein sequence ID" value="TKR62182.1"/>
    <property type="molecule type" value="Genomic_DNA"/>
</dbReference>
<keyword evidence="2" id="KW-1133">Transmembrane helix</keyword>
<keyword evidence="2" id="KW-0472">Membrane</keyword>
<keyword evidence="4" id="KW-1185">Reference proteome</keyword>
<evidence type="ECO:0000313" key="3">
    <source>
        <dbReference type="EMBL" id="TKR62182.1"/>
    </source>
</evidence>
<proteinExistence type="predicted"/>
<dbReference type="Proteomes" id="UP000298663">
    <property type="component" value="Unassembled WGS sequence"/>
</dbReference>
<sequence>MPSKELSKTEAFQATGEALGNPSEAAGEAFKLAEGRSEEGDEEEGDEEFGEHDVVFSKLIISLFLVALFVSAFGQLETLTGDAAAGHRDLGGLGHAKTHGGVVGGLPLFGGLLGSVLNGLPLRHVHLL</sequence>
<feature type="region of interest" description="Disordered" evidence="1">
    <location>
        <begin position="1"/>
        <end position="28"/>
    </location>
</feature>
<dbReference type="AlphaFoldDB" id="A0A4U5M0P3"/>
<reference evidence="3 4" key="2">
    <citation type="journal article" date="2019" name="G3 (Bethesda)">
        <title>Hybrid Assembly of the Genome of the Entomopathogenic Nematode Steinernema carpocapsae Identifies the X-Chromosome.</title>
        <authorList>
            <person name="Serra L."/>
            <person name="Macchietto M."/>
            <person name="Macias-Munoz A."/>
            <person name="McGill C.J."/>
            <person name="Rodriguez I.M."/>
            <person name="Rodriguez B."/>
            <person name="Murad R."/>
            <person name="Mortazavi A."/>
        </authorList>
    </citation>
    <scope>NUCLEOTIDE SEQUENCE [LARGE SCALE GENOMIC DNA]</scope>
    <source>
        <strain evidence="3 4">ALL</strain>
    </source>
</reference>
<organism evidence="3 4">
    <name type="scientific">Steinernema carpocapsae</name>
    <name type="common">Entomopathogenic nematode</name>
    <dbReference type="NCBI Taxonomy" id="34508"/>
    <lineage>
        <taxon>Eukaryota</taxon>
        <taxon>Metazoa</taxon>
        <taxon>Ecdysozoa</taxon>
        <taxon>Nematoda</taxon>
        <taxon>Chromadorea</taxon>
        <taxon>Rhabditida</taxon>
        <taxon>Tylenchina</taxon>
        <taxon>Panagrolaimomorpha</taxon>
        <taxon>Strongyloidoidea</taxon>
        <taxon>Steinernematidae</taxon>
        <taxon>Steinernema</taxon>
    </lineage>
</organism>
<evidence type="ECO:0000256" key="2">
    <source>
        <dbReference type="SAM" id="Phobius"/>
    </source>
</evidence>
<protein>
    <submittedName>
        <fullName evidence="3">Uncharacterized protein</fullName>
    </submittedName>
</protein>
<feature type="transmembrane region" description="Helical" evidence="2">
    <location>
        <begin position="55"/>
        <end position="73"/>
    </location>
</feature>
<evidence type="ECO:0000313" key="4">
    <source>
        <dbReference type="Proteomes" id="UP000298663"/>
    </source>
</evidence>
<reference evidence="3 4" key="1">
    <citation type="journal article" date="2015" name="Genome Biol.">
        <title>Comparative genomics of Steinernema reveals deeply conserved gene regulatory networks.</title>
        <authorList>
            <person name="Dillman A.R."/>
            <person name="Macchietto M."/>
            <person name="Porter C.F."/>
            <person name="Rogers A."/>
            <person name="Williams B."/>
            <person name="Antoshechkin I."/>
            <person name="Lee M.M."/>
            <person name="Goodwin Z."/>
            <person name="Lu X."/>
            <person name="Lewis E.E."/>
            <person name="Goodrich-Blair H."/>
            <person name="Stock S.P."/>
            <person name="Adams B.J."/>
            <person name="Sternberg P.W."/>
            <person name="Mortazavi A."/>
        </authorList>
    </citation>
    <scope>NUCLEOTIDE SEQUENCE [LARGE SCALE GENOMIC DNA]</scope>
    <source>
        <strain evidence="3 4">ALL</strain>
    </source>
</reference>
<comment type="caution">
    <text evidence="3">The sequence shown here is derived from an EMBL/GenBank/DDBJ whole genome shotgun (WGS) entry which is preliminary data.</text>
</comment>
<accession>A0A4U5M0P3</accession>
<evidence type="ECO:0000256" key="1">
    <source>
        <dbReference type="SAM" id="MobiDB-lite"/>
    </source>
</evidence>
<gene>
    <name evidence="3" type="ORF">L596_026176</name>
</gene>